<dbReference type="EMBL" id="JN243855">
    <property type="protein sequence ID" value="AEL19750.1"/>
    <property type="molecule type" value="Genomic_DNA"/>
</dbReference>
<reference evidence="1 2" key="1">
    <citation type="journal article" date="2012" name="J. Virol.">
        <title>Complete Genome Sequences of 138 Mycobacteriophages.</title>
        <authorList>
            <consortium name="the Science Education Alliance Phage Hunters Advancing Genomics and Evolutionary Science Program"/>
            <consortium name="the KwaZulu-Natal Research Institute for Tuberculosis and HIV Mycobacterial Genetics Course Students"/>
            <consortium name="the Phage Hunters Integrating Research and Education Program"/>
            <person name="Hatfull G.F."/>
        </authorList>
    </citation>
    <scope>NUCLEOTIDE SEQUENCE [LARGE SCALE GENOMIC DNA]</scope>
</reference>
<proteinExistence type="predicted"/>
<dbReference type="GeneID" id="18564298"/>
<dbReference type="RefSeq" id="YP_009016366.1">
    <property type="nucleotide sequence ID" value="NC_023724.1"/>
</dbReference>
<sequence>MKPTVGRIVLYRPAGRPDAALQAAVVTAVADDSDRVSLASARSRQRVCAVHGGRAVR</sequence>
<dbReference type="KEGG" id="vg:18564298"/>
<name>G1FMQ5_9CAUD</name>
<gene>
    <name evidence="1" type="primary">2</name>
    <name evidence="1" type="ORF">LARVA_2</name>
</gene>
<evidence type="ECO:0000313" key="2">
    <source>
        <dbReference type="Proteomes" id="UP000008518"/>
    </source>
</evidence>
<evidence type="ECO:0000313" key="1">
    <source>
        <dbReference type="EMBL" id="AEL19750.1"/>
    </source>
</evidence>
<dbReference type="Proteomes" id="UP000008518">
    <property type="component" value="Segment"/>
</dbReference>
<protein>
    <submittedName>
        <fullName evidence="1">Uncharacterized protein</fullName>
    </submittedName>
</protein>
<keyword evidence="2" id="KW-1185">Reference proteome</keyword>
<organism evidence="1 2">
    <name type="scientific">Mycobacterium phage Larva</name>
    <dbReference type="NCBI Taxonomy" id="2922990"/>
    <lineage>
        <taxon>Viruses</taxon>
        <taxon>Duplodnaviria</taxon>
        <taxon>Heunggongvirae</taxon>
        <taxon>Uroviricota</taxon>
        <taxon>Caudoviricetes</taxon>
        <taxon>Weiservirinae</taxon>
        <taxon>Kratiovirus</taxon>
        <taxon>Kratiovirus larva</taxon>
    </lineage>
</organism>
<accession>G1FMQ5</accession>